<evidence type="ECO:0000256" key="2">
    <source>
        <dbReference type="ARBA" id="ARBA00023002"/>
    </source>
</evidence>
<dbReference type="GO" id="GO:0030267">
    <property type="term" value="F:glyoxylate reductase (NADPH) activity"/>
    <property type="evidence" value="ECO:0007669"/>
    <property type="project" value="TreeGrafter"/>
</dbReference>
<feature type="domain" description="D-isomer specific 2-hydroxyacid dehydrogenase catalytic" evidence="5">
    <location>
        <begin position="52"/>
        <end position="328"/>
    </location>
</feature>
<dbReference type="SUPFAM" id="SSF51735">
    <property type="entry name" value="NAD(P)-binding Rossmann-fold domains"/>
    <property type="match status" value="1"/>
</dbReference>
<evidence type="ECO:0000259" key="6">
    <source>
        <dbReference type="Pfam" id="PF02826"/>
    </source>
</evidence>
<gene>
    <name evidence="7" type="ordered locus">Tpau_1543</name>
</gene>
<dbReference type="InterPro" id="IPR029753">
    <property type="entry name" value="D-isomer_DH_CS"/>
</dbReference>
<dbReference type="RefSeq" id="WP_013126196.1">
    <property type="nucleotide sequence ID" value="NC_014158.1"/>
</dbReference>
<sequence length="347" mass="36750">MNGTVLVGDDHTLGGVLASVAEDLARRGYSVRRLAAEPAPRRTVVTPAQWLRDHGDVDVAVISSRTALGPDVLAVAERLRGIVFGSIGTNGCDLDAATARSIAVANGATTENVDSLAEANVMLMVALLARLQVKTAEFGSRPKASTAVSRSRMLRDKTVGFIGYGRIAQATEQRLAGWGVGRVLAHTRTPAPRRFPDVRFVDLPTLLAEADVIAINAPLNASTANLVDRDMLRRTKPGAVVVNTARGGIVDEDALAELLRAGHLGGVALDTFRAEPPSAEHPLTRCDNAIVTNHNVGHTRELFDSLVPTAIGNVADLLAGRVPAHLANPAVTTSWLRRWAQPIPSLP</sequence>
<organism evidence="7 8">
    <name type="scientific">Tsukamurella paurometabola (strain ATCC 8368 / DSM 20162 / CCUG 35730 / CIP 100753 / JCM 10117 / KCTC 9821 / NBRC 16120 / NCIMB 702349 / NCTC 13040)</name>
    <name type="common">Corynebacterium paurometabolum</name>
    <dbReference type="NCBI Taxonomy" id="521096"/>
    <lineage>
        <taxon>Bacteria</taxon>
        <taxon>Bacillati</taxon>
        <taxon>Actinomycetota</taxon>
        <taxon>Actinomycetes</taxon>
        <taxon>Mycobacteriales</taxon>
        <taxon>Tsukamurellaceae</taxon>
        <taxon>Tsukamurella</taxon>
    </lineage>
</organism>
<keyword evidence="8" id="KW-1185">Reference proteome</keyword>
<comment type="similarity">
    <text evidence="1 4">Belongs to the D-isomer specific 2-hydroxyacid dehydrogenase family.</text>
</comment>
<evidence type="ECO:0000313" key="7">
    <source>
        <dbReference type="EMBL" id="ADG78165.1"/>
    </source>
</evidence>
<dbReference type="CDD" id="cd12175">
    <property type="entry name" value="2-Hacid_dh_11"/>
    <property type="match status" value="1"/>
</dbReference>
<evidence type="ECO:0000256" key="4">
    <source>
        <dbReference type="RuleBase" id="RU003719"/>
    </source>
</evidence>
<dbReference type="InterPro" id="IPR006139">
    <property type="entry name" value="D-isomer_2_OHA_DH_cat_dom"/>
</dbReference>
<accession>D5UY58</accession>
<dbReference type="GO" id="GO:0016618">
    <property type="term" value="F:hydroxypyruvate reductase [NAD(P)H] activity"/>
    <property type="evidence" value="ECO:0007669"/>
    <property type="project" value="TreeGrafter"/>
</dbReference>
<dbReference type="KEGG" id="tpr:Tpau_1543"/>
<evidence type="ECO:0000256" key="3">
    <source>
        <dbReference type="ARBA" id="ARBA00023027"/>
    </source>
</evidence>
<dbReference type="GO" id="GO:0005829">
    <property type="term" value="C:cytosol"/>
    <property type="evidence" value="ECO:0007669"/>
    <property type="project" value="TreeGrafter"/>
</dbReference>
<dbReference type="PANTHER" id="PTHR10996:SF178">
    <property type="entry name" value="2-HYDROXYACID DEHYDROGENASE YGL185C-RELATED"/>
    <property type="match status" value="1"/>
</dbReference>
<evidence type="ECO:0000256" key="1">
    <source>
        <dbReference type="ARBA" id="ARBA00005854"/>
    </source>
</evidence>
<dbReference type="GO" id="GO:0051287">
    <property type="term" value="F:NAD binding"/>
    <property type="evidence" value="ECO:0007669"/>
    <property type="project" value="InterPro"/>
</dbReference>
<dbReference type="STRING" id="521096.Tpau_1543"/>
<evidence type="ECO:0000313" key="8">
    <source>
        <dbReference type="Proteomes" id="UP000001213"/>
    </source>
</evidence>
<dbReference type="Pfam" id="PF00389">
    <property type="entry name" value="2-Hacid_dh"/>
    <property type="match status" value="1"/>
</dbReference>
<dbReference type="PROSITE" id="PS00671">
    <property type="entry name" value="D_2_HYDROXYACID_DH_3"/>
    <property type="match status" value="1"/>
</dbReference>
<dbReference type="InterPro" id="IPR006140">
    <property type="entry name" value="D-isomer_DH_NAD-bd"/>
</dbReference>
<keyword evidence="3" id="KW-0520">NAD</keyword>
<dbReference type="Proteomes" id="UP000001213">
    <property type="component" value="Chromosome"/>
</dbReference>
<dbReference type="EMBL" id="CP001966">
    <property type="protein sequence ID" value="ADG78165.1"/>
    <property type="molecule type" value="Genomic_DNA"/>
</dbReference>
<dbReference type="Gene3D" id="3.40.50.720">
    <property type="entry name" value="NAD(P)-binding Rossmann-like Domain"/>
    <property type="match status" value="2"/>
</dbReference>
<reference evidence="8" key="1">
    <citation type="submission" date="2010-03" db="EMBL/GenBank/DDBJ databases">
        <title>The complete chromosome of Tsukamurella paurometabola DSM 20162.</title>
        <authorList>
            <consortium name="US DOE Joint Genome Institute (JGI-PGF)"/>
            <person name="Lucas S."/>
            <person name="Copeland A."/>
            <person name="Lapidus A."/>
            <person name="Glavina del Rio T."/>
            <person name="Dalin E."/>
            <person name="Tice H."/>
            <person name="Bruce D."/>
            <person name="Goodwin L."/>
            <person name="Pitluck S."/>
            <person name="Kyrpides N."/>
            <person name="Mavromatis K."/>
            <person name="Ivanova N."/>
            <person name="Mikhailova N."/>
            <person name="Munk A.C."/>
            <person name="Brettin T."/>
            <person name="Detter J.C."/>
            <person name="Tapia R."/>
            <person name="Han C."/>
            <person name="Larimer F."/>
            <person name="Land M."/>
            <person name="Hauser L."/>
            <person name="Markowitz V."/>
            <person name="Cheng J.-F."/>
            <person name="Hugenholtz P."/>
            <person name="Woyke T."/>
            <person name="Wu D."/>
            <person name="Jando M."/>
            <person name="Brambilla E."/>
            <person name="Klenk H.-P."/>
            <person name="Eisen J.A."/>
        </authorList>
    </citation>
    <scope>NUCLEOTIDE SEQUENCE [LARGE SCALE GENOMIC DNA]</scope>
    <source>
        <strain evidence="8">ATCC 8368 / DSM 20162 / CCUG 35730 / CIP 100753 / JCM 10117 / KCTC 9821 / NBRC 16120 / NCIMB 702349 / NCTC 13040</strain>
    </source>
</reference>
<dbReference type="PANTHER" id="PTHR10996">
    <property type="entry name" value="2-HYDROXYACID DEHYDROGENASE-RELATED"/>
    <property type="match status" value="1"/>
</dbReference>
<protein>
    <submittedName>
        <fullName evidence="7">D-isomer specific 2-hydroxyacid dehydrogenase NAD-binding protein</fullName>
    </submittedName>
</protein>
<dbReference type="Pfam" id="PF02826">
    <property type="entry name" value="2-Hacid_dh_C"/>
    <property type="match status" value="1"/>
</dbReference>
<feature type="domain" description="D-isomer specific 2-hydroxyacid dehydrogenase NAD-binding" evidence="6">
    <location>
        <begin position="122"/>
        <end position="294"/>
    </location>
</feature>
<dbReference type="HOGENOM" id="CLU_019796_1_3_11"/>
<dbReference type="InterPro" id="IPR036291">
    <property type="entry name" value="NAD(P)-bd_dom_sf"/>
</dbReference>
<dbReference type="eggNOG" id="COG0111">
    <property type="taxonomic scope" value="Bacteria"/>
</dbReference>
<dbReference type="AlphaFoldDB" id="D5UY58"/>
<dbReference type="SUPFAM" id="SSF52283">
    <property type="entry name" value="Formate/glycerate dehydrogenase catalytic domain-like"/>
    <property type="match status" value="1"/>
</dbReference>
<keyword evidence="2 4" id="KW-0560">Oxidoreductase</keyword>
<reference evidence="7 8" key="2">
    <citation type="journal article" date="2011" name="Stand. Genomic Sci.">
        <title>Complete genome sequence of Tsukamurella paurometabola type strain (no. 33).</title>
        <authorList>
            <person name="Munk A.C."/>
            <person name="Lapidus A."/>
            <person name="Lucas S."/>
            <person name="Nolan M."/>
            <person name="Tice H."/>
            <person name="Cheng J.F."/>
            <person name="Del Rio T.G."/>
            <person name="Goodwin L."/>
            <person name="Pitluck S."/>
            <person name="Liolios K."/>
            <person name="Huntemann M."/>
            <person name="Ivanova N."/>
            <person name="Mavromatis K."/>
            <person name="Mikhailova N."/>
            <person name="Pati A."/>
            <person name="Chen A."/>
            <person name="Palaniappan K."/>
            <person name="Tapia R."/>
            <person name="Han C."/>
            <person name="Land M."/>
            <person name="Hauser L."/>
            <person name="Chang Y.J."/>
            <person name="Jeffries C.D."/>
            <person name="Brettin T."/>
            <person name="Yasawong M."/>
            <person name="Brambilla E.M."/>
            <person name="Rohde M."/>
            <person name="Sikorski J."/>
            <person name="Goker M."/>
            <person name="Detter J.C."/>
            <person name="Woyke T."/>
            <person name="Bristow J."/>
            <person name="Eisen J.A."/>
            <person name="Markowitz V."/>
            <person name="Hugenholtz P."/>
            <person name="Kyrpides N.C."/>
            <person name="Klenk H.P."/>
        </authorList>
    </citation>
    <scope>NUCLEOTIDE SEQUENCE [LARGE SCALE GENOMIC DNA]</scope>
    <source>
        <strain evidence="8">ATCC 8368 / DSM 20162 / CCUG 35730 / CIP 100753 / JCM 10117 / KCTC 9821 / NBRC 16120 / NCIMB 702349 / NCTC 13040</strain>
    </source>
</reference>
<dbReference type="InterPro" id="IPR050223">
    <property type="entry name" value="D-isomer_2-hydroxyacid_DH"/>
</dbReference>
<proteinExistence type="inferred from homology"/>
<name>D5UY58_TSUPD</name>
<evidence type="ECO:0000259" key="5">
    <source>
        <dbReference type="Pfam" id="PF00389"/>
    </source>
</evidence>
<dbReference type="PROSITE" id="PS00670">
    <property type="entry name" value="D_2_HYDROXYACID_DH_2"/>
    <property type="match status" value="1"/>
</dbReference>